<dbReference type="InterPro" id="IPR005794">
    <property type="entry name" value="Fmt"/>
</dbReference>
<evidence type="ECO:0000313" key="9">
    <source>
        <dbReference type="Proteomes" id="UP001652642"/>
    </source>
</evidence>
<dbReference type="InterPro" id="IPR036477">
    <property type="entry name" value="Formyl_transf_N_sf"/>
</dbReference>
<dbReference type="Pfam" id="PF00551">
    <property type="entry name" value="Formyl_trans_N"/>
    <property type="match status" value="1"/>
</dbReference>
<feature type="compositionally biased region" description="Basic residues" evidence="6">
    <location>
        <begin position="415"/>
        <end position="428"/>
    </location>
</feature>
<keyword evidence="9" id="KW-1185">Reference proteome</keyword>
<dbReference type="PANTHER" id="PTHR11138">
    <property type="entry name" value="METHIONYL-TRNA FORMYLTRANSFERASE"/>
    <property type="match status" value="1"/>
</dbReference>
<keyword evidence="5" id="KW-0648">Protein biosynthesis</keyword>
<comment type="similarity">
    <text evidence="1">Belongs to the Fmt family.</text>
</comment>
<organism evidence="9 13">
    <name type="scientific">Pogona vitticeps</name>
    <name type="common">central bearded dragon</name>
    <dbReference type="NCBI Taxonomy" id="103695"/>
    <lineage>
        <taxon>Eukaryota</taxon>
        <taxon>Metazoa</taxon>
        <taxon>Chordata</taxon>
        <taxon>Craniata</taxon>
        <taxon>Vertebrata</taxon>
        <taxon>Euteleostomi</taxon>
        <taxon>Lepidosauria</taxon>
        <taxon>Squamata</taxon>
        <taxon>Bifurcata</taxon>
        <taxon>Unidentata</taxon>
        <taxon>Episquamata</taxon>
        <taxon>Toxicofera</taxon>
        <taxon>Iguania</taxon>
        <taxon>Acrodonta</taxon>
        <taxon>Agamidae</taxon>
        <taxon>Amphibolurinae</taxon>
        <taxon>Pogona</taxon>
    </lineage>
</organism>
<dbReference type="InterPro" id="IPR005793">
    <property type="entry name" value="Formyl_trans_C"/>
</dbReference>
<dbReference type="CDD" id="cd08646">
    <property type="entry name" value="FMT_core_Met-tRNA-FMT_N"/>
    <property type="match status" value="1"/>
</dbReference>
<dbReference type="SUPFAM" id="SSF53328">
    <property type="entry name" value="Formyltransferase"/>
    <property type="match status" value="1"/>
</dbReference>
<dbReference type="PANTHER" id="PTHR11138:SF5">
    <property type="entry name" value="METHIONYL-TRNA FORMYLTRANSFERASE, MITOCHONDRIAL"/>
    <property type="match status" value="1"/>
</dbReference>
<dbReference type="RefSeq" id="XP_072838299.1">
    <property type="nucleotide sequence ID" value="XM_072982198.1"/>
</dbReference>
<evidence type="ECO:0000256" key="1">
    <source>
        <dbReference type="ARBA" id="ARBA00010699"/>
    </source>
</evidence>
<dbReference type="RefSeq" id="XP_072838300.1">
    <property type="nucleotide sequence ID" value="XM_072982199.1"/>
</dbReference>
<dbReference type="EC" id="2.1.2.9" evidence="2"/>
<keyword evidence="4" id="KW-0808">Transferase</keyword>
<evidence type="ECO:0000313" key="10">
    <source>
        <dbReference type="RefSeq" id="XP_072838298.1"/>
    </source>
</evidence>
<evidence type="ECO:0000259" key="8">
    <source>
        <dbReference type="Pfam" id="PF02911"/>
    </source>
</evidence>
<feature type="domain" description="Formyl transferase N-terminal" evidence="7">
    <location>
        <begin position="155"/>
        <end position="258"/>
    </location>
</feature>
<dbReference type="NCBIfam" id="TIGR00460">
    <property type="entry name" value="fmt"/>
    <property type="match status" value="1"/>
</dbReference>
<accession>A0ABM5EYS9</accession>
<gene>
    <name evidence="10 11 12 13" type="primary">LOC110089258</name>
</gene>
<reference evidence="10 11" key="1">
    <citation type="submission" date="2025-05" db="UniProtKB">
        <authorList>
            <consortium name="RefSeq"/>
        </authorList>
    </citation>
    <scope>IDENTIFICATION</scope>
</reference>
<evidence type="ECO:0000256" key="3">
    <source>
        <dbReference type="ARBA" id="ARBA00014185"/>
    </source>
</evidence>
<proteinExistence type="inferred from homology"/>
<evidence type="ECO:0000313" key="11">
    <source>
        <dbReference type="RefSeq" id="XP_072838299.1"/>
    </source>
</evidence>
<dbReference type="Pfam" id="PF02911">
    <property type="entry name" value="Formyl_trans_C"/>
    <property type="match status" value="1"/>
</dbReference>
<evidence type="ECO:0000313" key="13">
    <source>
        <dbReference type="RefSeq" id="XP_072838301.1"/>
    </source>
</evidence>
<feature type="domain" description="Formyl transferase C-terminal" evidence="8">
    <location>
        <begin position="281"/>
        <end position="388"/>
    </location>
</feature>
<protein>
    <recommendedName>
        <fullName evidence="3">Methionyl-tRNA formyltransferase, mitochondrial</fullName>
        <ecNumber evidence="2">2.1.2.9</ecNumber>
    </recommendedName>
</protein>
<dbReference type="Proteomes" id="UP001652642">
    <property type="component" value="Chromosome 12"/>
</dbReference>
<feature type="region of interest" description="Disordered" evidence="6">
    <location>
        <begin position="415"/>
        <end position="434"/>
    </location>
</feature>
<dbReference type="GeneID" id="110089258"/>
<dbReference type="InterPro" id="IPR041711">
    <property type="entry name" value="Met-tRNA-FMT_N"/>
</dbReference>
<dbReference type="RefSeq" id="XP_072838301.1">
    <property type="nucleotide sequence ID" value="XM_072982200.1"/>
</dbReference>
<evidence type="ECO:0000256" key="4">
    <source>
        <dbReference type="ARBA" id="ARBA00022679"/>
    </source>
</evidence>
<evidence type="ECO:0000256" key="5">
    <source>
        <dbReference type="ARBA" id="ARBA00022917"/>
    </source>
</evidence>
<name>A0ABM5EYS9_9SAUR</name>
<evidence type="ECO:0000313" key="12">
    <source>
        <dbReference type="RefSeq" id="XP_072838300.1"/>
    </source>
</evidence>
<dbReference type="Gene3D" id="3.40.50.12230">
    <property type="match status" value="1"/>
</dbReference>
<dbReference type="RefSeq" id="XP_072838298.1">
    <property type="nucleotide sequence ID" value="XM_072982197.1"/>
</dbReference>
<dbReference type="InterPro" id="IPR002376">
    <property type="entry name" value="Formyl_transf_N"/>
</dbReference>
<evidence type="ECO:0000259" key="7">
    <source>
        <dbReference type="Pfam" id="PF00551"/>
    </source>
</evidence>
<evidence type="ECO:0000256" key="6">
    <source>
        <dbReference type="SAM" id="MobiDB-lite"/>
    </source>
</evidence>
<evidence type="ECO:0000256" key="2">
    <source>
        <dbReference type="ARBA" id="ARBA00012261"/>
    </source>
</evidence>
<sequence length="434" mass="48993">MTLRLRRGLTPGPAHAACSPRPRLCLRNRASVLDVIAARHQRLREEEEAGGGAMRGWLWRVGRDGWRRAHGTAAAGELPRRRAGPPWRVLFFGTDDFSVEMLRALQAARESRPNALVDHLEVVTVQPQLPRGLPVYAEQSQLPVHFWPDVASCEHFDVGVVASFGHLLHEDLILKFPYGVLNVHPSCLPRWRGPAPIIHTVLHGDTVTGVTIMEIRPKRFDVGPIIKQETIPVPPNCTAKELESVLSKLGADMLIAVLEHLAESLRNKREQPKEGTTAAPKVTAAMSCIQWEEQAPEQILRMHRALGTLMPLRTLWMGSVVKLLDLAEVETLPDFIDRLRPENEILPGSVFYDKKSETLVIHCKEGWVGAKTVILKKKLTAVEFYNGYLHPWFQQYSKMPLRECRFQTLQMARHSKNSSKSRVLHPHKAQQQLT</sequence>